<sequence length="87" mass="10129">MARTCSCCGYPTLIRVSNTSRNPGRQFYACSNKMLNCGFNGWVDEDNVVARIQRDRELRRLQLENRNLKIVLVLSWMLFVAVLVYKL</sequence>
<comment type="caution">
    <text evidence="1">The sequence shown here is derived from an EMBL/GenBank/DDBJ whole genome shotgun (WGS) entry which is preliminary data.</text>
</comment>
<name>A0ACB9F932_CICIN</name>
<reference evidence="1 2" key="2">
    <citation type="journal article" date="2022" name="Mol. Ecol. Resour.">
        <title>The genomes of chicory, endive, great burdock and yacon provide insights into Asteraceae paleo-polyploidization history and plant inulin production.</title>
        <authorList>
            <person name="Fan W."/>
            <person name="Wang S."/>
            <person name="Wang H."/>
            <person name="Wang A."/>
            <person name="Jiang F."/>
            <person name="Liu H."/>
            <person name="Zhao H."/>
            <person name="Xu D."/>
            <person name="Zhang Y."/>
        </authorList>
    </citation>
    <scope>NUCLEOTIDE SEQUENCE [LARGE SCALE GENOMIC DNA]</scope>
    <source>
        <strain evidence="2">cv. Punajuju</strain>
        <tissue evidence="1">Leaves</tissue>
    </source>
</reference>
<dbReference type="EMBL" id="CM042011">
    <property type="protein sequence ID" value="KAI3767413.1"/>
    <property type="molecule type" value="Genomic_DNA"/>
</dbReference>
<dbReference type="Proteomes" id="UP001055811">
    <property type="component" value="Linkage Group LG03"/>
</dbReference>
<protein>
    <submittedName>
        <fullName evidence="1">Uncharacterized protein</fullName>
    </submittedName>
</protein>
<accession>A0ACB9F932</accession>
<organism evidence="1 2">
    <name type="scientific">Cichorium intybus</name>
    <name type="common">Chicory</name>
    <dbReference type="NCBI Taxonomy" id="13427"/>
    <lineage>
        <taxon>Eukaryota</taxon>
        <taxon>Viridiplantae</taxon>
        <taxon>Streptophyta</taxon>
        <taxon>Embryophyta</taxon>
        <taxon>Tracheophyta</taxon>
        <taxon>Spermatophyta</taxon>
        <taxon>Magnoliopsida</taxon>
        <taxon>eudicotyledons</taxon>
        <taxon>Gunneridae</taxon>
        <taxon>Pentapetalae</taxon>
        <taxon>asterids</taxon>
        <taxon>campanulids</taxon>
        <taxon>Asterales</taxon>
        <taxon>Asteraceae</taxon>
        <taxon>Cichorioideae</taxon>
        <taxon>Cichorieae</taxon>
        <taxon>Cichoriinae</taxon>
        <taxon>Cichorium</taxon>
    </lineage>
</organism>
<reference evidence="2" key="1">
    <citation type="journal article" date="2022" name="Mol. Ecol. Resour.">
        <title>The genomes of chicory, endive, great burdock and yacon provide insights into Asteraceae palaeo-polyploidization history and plant inulin production.</title>
        <authorList>
            <person name="Fan W."/>
            <person name="Wang S."/>
            <person name="Wang H."/>
            <person name="Wang A."/>
            <person name="Jiang F."/>
            <person name="Liu H."/>
            <person name="Zhao H."/>
            <person name="Xu D."/>
            <person name="Zhang Y."/>
        </authorList>
    </citation>
    <scope>NUCLEOTIDE SEQUENCE [LARGE SCALE GENOMIC DNA]</scope>
    <source>
        <strain evidence="2">cv. Punajuju</strain>
    </source>
</reference>
<proteinExistence type="predicted"/>
<evidence type="ECO:0000313" key="2">
    <source>
        <dbReference type="Proteomes" id="UP001055811"/>
    </source>
</evidence>
<gene>
    <name evidence="1" type="ORF">L2E82_17512</name>
</gene>
<keyword evidence="2" id="KW-1185">Reference proteome</keyword>
<evidence type="ECO:0000313" key="1">
    <source>
        <dbReference type="EMBL" id="KAI3767413.1"/>
    </source>
</evidence>